<keyword evidence="2" id="KW-0560">Oxidoreductase</keyword>
<proteinExistence type="inferred from homology"/>
<dbReference type="SUPFAM" id="SSF51735">
    <property type="entry name" value="NAD(P)-binding Rossmann-fold domains"/>
    <property type="match status" value="1"/>
</dbReference>
<dbReference type="PANTHER" id="PTHR43477">
    <property type="entry name" value="DIHYDROANTICAPSIN 7-DEHYDROGENASE"/>
    <property type="match status" value="1"/>
</dbReference>
<keyword evidence="6" id="KW-1185">Reference proteome</keyword>
<sequence length="256" mass="26760">MNLELQGKSVLVTGGSRGIGYACCEMFAAEGCNVTILGSQKQSVECASARLEAQIGRGVESICLDLGKPDAVSGIRDRLRSVDIIVNNAGAIPGGGLEDVSDSGWREAWNLKVHGYIDTIREALPAMIGRGAGVIVNVIGIAGAAPRYDYICGSSANSALMTFTKAAGAHAARHGVRIVGVNPGPTETDRLVKLYKSRAAERFGDASRWQELLADMPFGRVAKPEEVASLVVFLASARASYISGTIVNADGGAMYG</sequence>
<dbReference type="Pfam" id="PF00106">
    <property type="entry name" value="adh_short"/>
    <property type="match status" value="1"/>
</dbReference>
<dbReference type="RefSeq" id="WP_150589045.1">
    <property type="nucleotide sequence ID" value="NZ_CABPSH010000003.1"/>
</dbReference>
<dbReference type="InterPro" id="IPR002347">
    <property type="entry name" value="SDR_fam"/>
</dbReference>
<dbReference type="OrthoDB" id="9803333at2"/>
<evidence type="ECO:0000313" key="5">
    <source>
        <dbReference type="EMBL" id="VVD95420.1"/>
    </source>
</evidence>
<protein>
    <submittedName>
        <fullName evidence="5">Short-chain dehydrogenase</fullName>
    </submittedName>
</protein>
<name>A0A5E4U5U6_9BURK</name>
<dbReference type="PRINTS" id="PR00081">
    <property type="entry name" value="GDHRDH"/>
</dbReference>
<keyword evidence="3" id="KW-0520">NAD</keyword>
<dbReference type="Gene3D" id="3.40.50.720">
    <property type="entry name" value="NAD(P)-binding Rossmann-like Domain"/>
    <property type="match status" value="1"/>
</dbReference>
<dbReference type="AlphaFoldDB" id="A0A5E4U5U6"/>
<dbReference type="Proteomes" id="UP000400981">
    <property type="component" value="Unassembled WGS sequence"/>
</dbReference>
<dbReference type="EMBL" id="CABPSH010000003">
    <property type="protein sequence ID" value="VVD95420.1"/>
    <property type="molecule type" value="Genomic_DNA"/>
</dbReference>
<evidence type="ECO:0000313" key="6">
    <source>
        <dbReference type="Proteomes" id="UP000400981"/>
    </source>
</evidence>
<dbReference type="GO" id="GO:0016491">
    <property type="term" value="F:oxidoreductase activity"/>
    <property type="evidence" value="ECO:0007669"/>
    <property type="project" value="UniProtKB-KW"/>
</dbReference>
<dbReference type="InterPro" id="IPR051122">
    <property type="entry name" value="SDR_DHRS6-like"/>
</dbReference>
<organism evidence="5 6">
    <name type="scientific">Pandoraea eparura</name>
    <dbReference type="NCBI Taxonomy" id="2508291"/>
    <lineage>
        <taxon>Bacteria</taxon>
        <taxon>Pseudomonadati</taxon>
        <taxon>Pseudomonadota</taxon>
        <taxon>Betaproteobacteria</taxon>
        <taxon>Burkholderiales</taxon>
        <taxon>Burkholderiaceae</taxon>
        <taxon>Pandoraea</taxon>
    </lineage>
</organism>
<comment type="similarity">
    <text evidence="1 4">Belongs to the short-chain dehydrogenases/reductases (SDR) family.</text>
</comment>
<evidence type="ECO:0000256" key="2">
    <source>
        <dbReference type="ARBA" id="ARBA00023002"/>
    </source>
</evidence>
<dbReference type="PANTHER" id="PTHR43477:SF4">
    <property type="entry name" value="DEHYDROGENASE_REDUCTASE SDR FAMILY MEMBER 6"/>
    <property type="match status" value="1"/>
</dbReference>
<dbReference type="NCBIfam" id="NF004779">
    <property type="entry name" value="PRK06125.1"/>
    <property type="match status" value="1"/>
</dbReference>
<dbReference type="PRINTS" id="PR00080">
    <property type="entry name" value="SDRFAMILY"/>
</dbReference>
<gene>
    <name evidence="5" type="ORF">PEP31012_01827</name>
</gene>
<evidence type="ECO:0000256" key="3">
    <source>
        <dbReference type="ARBA" id="ARBA00023027"/>
    </source>
</evidence>
<accession>A0A5E4U5U6</accession>
<evidence type="ECO:0000256" key="1">
    <source>
        <dbReference type="ARBA" id="ARBA00006484"/>
    </source>
</evidence>
<reference evidence="5 6" key="1">
    <citation type="submission" date="2019-08" db="EMBL/GenBank/DDBJ databases">
        <authorList>
            <person name="Peeters C."/>
        </authorList>
    </citation>
    <scope>NUCLEOTIDE SEQUENCE [LARGE SCALE GENOMIC DNA]</scope>
    <source>
        <strain evidence="5 6">LMG 31012</strain>
    </source>
</reference>
<evidence type="ECO:0000256" key="4">
    <source>
        <dbReference type="RuleBase" id="RU000363"/>
    </source>
</evidence>
<dbReference type="InterPro" id="IPR036291">
    <property type="entry name" value="NAD(P)-bd_dom_sf"/>
</dbReference>